<evidence type="ECO:0000256" key="1">
    <source>
        <dbReference type="SAM" id="SignalP"/>
    </source>
</evidence>
<protein>
    <submittedName>
        <fullName evidence="2">Uncharacterized protein</fullName>
    </submittedName>
</protein>
<name>A0A917MW45_9BACT</name>
<evidence type="ECO:0000313" key="3">
    <source>
        <dbReference type="Proteomes" id="UP000627292"/>
    </source>
</evidence>
<feature type="chain" id="PRO_5036673210" evidence="1">
    <location>
        <begin position="23"/>
        <end position="126"/>
    </location>
</feature>
<keyword evidence="1" id="KW-0732">Signal</keyword>
<sequence length="126" mass="14366">MKMKLLLGLGILLLTIQSPALSSPAFKHKESSATVAIMSRLCSEMNFSADQKSRITEIINVFMEEKAKILPLQETDRQAYAEKQASYFKILKSKLSEVMMKTQLKQFLLLKPRVNETDNALYGLFY</sequence>
<gene>
    <name evidence="2" type="ORF">GCM10011379_24660</name>
</gene>
<reference evidence="2" key="2">
    <citation type="submission" date="2020-09" db="EMBL/GenBank/DDBJ databases">
        <authorList>
            <person name="Sun Q."/>
            <person name="Zhou Y."/>
        </authorList>
    </citation>
    <scope>NUCLEOTIDE SEQUENCE</scope>
    <source>
        <strain evidence="2">CGMCC 1.15290</strain>
    </source>
</reference>
<dbReference type="AlphaFoldDB" id="A0A917MW45"/>
<comment type="caution">
    <text evidence="2">The sequence shown here is derived from an EMBL/GenBank/DDBJ whole genome shotgun (WGS) entry which is preliminary data.</text>
</comment>
<dbReference type="EMBL" id="BMIB01000002">
    <property type="protein sequence ID" value="GGH68396.1"/>
    <property type="molecule type" value="Genomic_DNA"/>
</dbReference>
<dbReference type="Proteomes" id="UP000627292">
    <property type="component" value="Unassembled WGS sequence"/>
</dbReference>
<reference evidence="2" key="1">
    <citation type="journal article" date="2014" name="Int. J. Syst. Evol. Microbiol.">
        <title>Complete genome sequence of Corynebacterium casei LMG S-19264T (=DSM 44701T), isolated from a smear-ripened cheese.</title>
        <authorList>
            <consortium name="US DOE Joint Genome Institute (JGI-PGF)"/>
            <person name="Walter F."/>
            <person name="Albersmeier A."/>
            <person name="Kalinowski J."/>
            <person name="Ruckert C."/>
        </authorList>
    </citation>
    <scope>NUCLEOTIDE SEQUENCE</scope>
    <source>
        <strain evidence="2">CGMCC 1.15290</strain>
    </source>
</reference>
<proteinExistence type="predicted"/>
<feature type="signal peptide" evidence="1">
    <location>
        <begin position="1"/>
        <end position="22"/>
    </location>
</feature>
<dbReference type="RefSeq" id="WP_188952479.1">
    <property type="nucleotide sequence ID" value="NZ_BMIB01000002.1"/>
</dbReference>
<keyword evidence="3" id="KW-1185">Reference proteome</keyword>
<evidence type="ECO:0000313" key="2">
    <source>
        <dbReference type="EMBL" id="GGH68396.1"/>
    </source>
</evidence>
<accession>A0A917MW45</accession>
<organism evidence="2 3">
    <name type="scientific">Filimonas zeae</name>
    <dbReference type="NCBI Taxonomy" id="1737353"/>
    <lineage>
        <taxon>Bacteria</taxon>
        <taxon>Pseudomonadati</taxon>
        <taxon>Bacteroidota</taxon>
        <taxon>Chitinophagia</taxon>
        <taxon>Chitinophagales</taxon>
        <taxon>Chitinophagaceae</taxon>
        <taxon>Filimonas</taxon>
    </lineage>
</organism>